<feature type="domain" description="Cytidyltransferase-like" evidence="7">
    <location>
        <begin position="7"/>
        <end position="139"/>
    </location>
</feature>
<evidence type="ECO:0000259" key="7">
    <source>
        <dbReference type="Pfam" id="PF01467"/>
    </source>
</evidence>
<keyword evidence="3" id="KW-0963">Cytoplasm</keyword>
<reference evidence="9" key="2">
    <citation type="submission" date="2021-04" db="EMBL/GenBank/DDBJ databases">
        <authorList>
            <person name="Gilroy R."/>
        </authorList>
    </citation>
    <scope>NUCLEOTIDE SEQUENCE</scope>
    <source>
        <strain evidence="9">ChiBcec16_6824</strain>
    </source>
</reference>
<dbReference type="SUPFAM" id="SSF52374">
    <property type="entry name" value="Nucleotidylyl transferase"/>
    <property type="match status" value="1"/>
</dbReference>
<protein>
    <recommendedName>
        <fullName evidence="2">Phosphopantetheine adenylyltransferase</fullName>
        <ecNumber evidence="1">2.7.7.3</ecNumber>
    </recommendedName>
</protein>
<evidence type="ECO:0000313" key="10">
    <source>
        <dbReference type="Proteomes" id="UP000823868"/>
    </source>
</evidence>
<gene>
    <name evidence="9" type="ORF">H9841_06650</name>
</gene>
<comment type="catalytic activity">
    <reaction evidence="6">
        <text>(R)-4'-phosphopantetheine + ATP + H(+) = 3'-dephospho-CoA + diphosphate</text>
        <dbReference type="Rhea" id="RHEA:19801"/>
        <dbReference type="ChEBI" id="CHEBI:15378"/>
        <dbReference type="ChEBI" id="CHEBI:30616"/>
        <dbReference type="ChEBI" id="CHEBI:33019"/>
        <dbReference type="ChEBI" id="CHEBI:57328"/>
        <dbReference type="ChEBI" id="CHEBI:61723"/>
        <dbReference type="EC" id="2.7.7.3"/>
    </reaction>
</comment>
<dbReference type="Pfam" id="PF01467">
    <property type="entry name" value="CTP_transf_like"/>
    <property type="match status" value="1"/>
</dbReference>
<name>A0A9D1Y8S7_9FIRM</name>
<evidence type="ECO:0000256" key="5">
    <source>
        <dbReference type="ARBA" id="ARBA00022993"/>
    </source>
</evidence>
<dbReference type="Gene3D" id="3.40.50.620">
    <property type="entry name" value="HUPs"/>
    <property type="match status" value="1"/>
</dbReference>
<keyword evidence="5" id="KW-0173">Coenzyme A biosynthesis</keyword>
<dbReference type="GO" id="GO:0004595">
    <property type="term" value="F:pantetheine-phosphate adenylyltransferase activity"/>
    <property type="evidence" value="ECO:0007669"/>
    <property type="project" value="UniProtKB-EC"/>
</dbReference>
<dbReference type="Proteomes" id="UP000823868">
    <property type="component" value="Unassembled WGS sequence"/>
</dbReference>
<dbReference type="InterPro" id="IPR038727">
    <property type="entry name" value="NadR/Ttd14_AAA_dom"/>
</dbReference>
<evidence type="ECO:0000256" key="2">
    <source>
        <dbReference type="ARBA" id="ARBA00013868"/>
    </source>
</evidence>
<reference evidence="9" key="1">
    <citation type="journal article" date="2021" name="PeerJ">
        <title>Extensive microbial diversity within the chicken gut microbiome revealed by metagenomics and culture.</title>
        <authorList>
            <person name="Gilroy R."/>
            <person name="Ravi A."/>
            <person name="Getino M."/>
            <person name="Pursley I."/>
            <person name="Horton D.L."/>
            <person name="Alikhan N.F."/>
            <person name="Baker D."/>
            <person name="Gharbi K."/>
            <person name="Hall N."/>
            <person name="Watson M."/>
            <person name="Adriaenssens E.M."/>
            <person name="Foster-Nyarko E."/>
            <person name="Jarju S."/>
            <person name="Secka A."/>
            <person name="Antonio M."/>
            <person name="Oren A."/>
            <person name="Chaudhuri R.R."/>
            <person name="La Ragione R."/>
            <person name="Hildebrand F."/>
            <person name="Pallen M.J."/>
        </authorList>
    </citation>
    <scope>NUCLEOTIDE SEQUENCE</scope>
    <source>
        <strain evidence="9">ChiBcec16_6824</strain>
    </source>
</reference>
<dbReference type="PANTHER" id="PTHR37512">
    <property type="entry name" value="TRIFUNCTIONAL NAD BIOSYNTHESIS/REGULATOR PROTEIN NADR"/>
    <property type="match status" value="1"/>
</dbReference>
<comment type="caution">
    <text evidence="9">The sequence shown here is derived from an EMBL/GenBank/DDBJ whole genome shotgun (WGS) entry which is preliminary data.</text>
</comment>
<dbReference type="InterPro" id="IPR004821">
    <property type="entry name" value="Cyt_trans-like"/>
</dbReference>
<dbReference type="NCBIfam" id="TIGR00125">
    <property type="entry name" value="cyt_tran_rel"/>
    <property type="match status" value="1"/>
</dbReference>
<evidence type="ECO:0000313" key="9">
    <source>
        <dbReference type="EMBL" id="HIY21561.1"/>
    </source>
</evidence>
<dbReference type="InterPro" id="IPR027417">
    <property type="entry name" value="P-loop_NTPase"/>
</dbReference>
<dbReference type="InterPro" id="IPR052735">
    <property type="entry name" value="NAD_biosynth-regulator"/>
</dbReference>
<accession>A0A9D1Y8S7</accession>
<dbReference type="InterPro" id="IPR001980">
    <property type="entry name" value="PPAT"/>
</dbReference>
<dbReference type="Gene3D" id="3.40.50.300">
    <property type="entry name" value="P-loop containing nucleotide triphosphate hydrolases"/>
    <property type="match status" value="1"/>
</dbReference>
<proteinExistence type="predicted"/>
<sequence length="337" mass="38425">MRYEIGLYGGSFNPLHLGHVDCILQAASLCKKLYLVLSVGVNRGEIDARVRYRWLYQTTAHLPNVELFVLEDTAESKAAYGRDAWEKDAQTIRAHIGCPIDVVFCGSDYGPDSFWSQCYPESTLFRFPRNEISSTQIRANPYGHWEWLPTFVRPYYTKRVLLTGGESTGKSTLTIHLARRFNATYIEEAGRVLSERSGTDLLMLPEDFTEILLQQKLNSMQALQSGPMLLFEDTDALITQFYLHFLQDANLEQNKALSDAIDALNHYDLILFLEPDVPFVQDGGRSEVIQADRTQYSEQIKALLTTHGHTFRCIHGDYWERYTQAVQAVEELLAPTP</sequence>
<dbReference type="Pfam" id="PF13521">
    <property type="entry name" value="AAA_28"/>
    <property type="match status" value="1"/>
</dbReference>
<evidence type="ECO:0000259" key="8">
    <source>
        <dbReference type="Pfam" id="PF13521"/>
    </source>
</evidence>
<dbReference type="PRINTS" id="PR01020">
    <property type="entry name" value="LPSBIOSNTHSS"/>
</dbReference>
<dbReference type="PANTHER" id="PTHR37512:SF1">
    <property type="entry name" value="NADR_TTD14 AAA DOMAIN-CONTAINING PROTEIN"/>
    <property type="match status" value="1"/>
</dbReference>
<evidence type="ECO:0000256" key="4">
    <source>
        <dbReference type="ARBA" id="ARBA00022842"/>
    </source>
</evidence>
<evidence type="ECO:0000256" key="6">
    <source>
        <dbReference type="ARBA" id="ARBA00029346"/>
    </source>
</evidence>
<evidence type="ECO:0000256" key="3">
    <source>
        <dbReference type="ARBA" id="ARBA00022490"/>
    </source>
</evidence>
<dbReference type="AlphaFoldDB" id="A0A9D1Y8S7"/>
<keyword evidence="4" id="KW-0460">Magnesium</keyword>
<dbReference type="EMBL" id="DXDX01000123">
    <property type="protein sequence ID" value="HIY21561.1"/>
    <property type="molecule type" value="Genomic_DNA"/>
</dbReference>
<feature type="domain" description="NadR/Ttd14 AAA" evidence="8">
    <location>
        <begin position="159"/>
        <end position="321"/>
    </location>
</feature>
<organism evidence="9 10">
    <name type="scientific">Candidatus Flavonifractor merdigallinarum</name>
    <dbReference type="NCBI Taxonomy" id="2838589"/>
    <lineage>
        <taxon>Bacteria</taxon>
        <taxon>Bacillati</taxon>
        <taxon>Bacillota</taxon>
        <taxon>Clostridia</taxon>
        <taxon>Eubacteriales</taxon>
        <taxon>Oscillospiraceae</taxon>
        <taxon>Flavonifractor</taxon>
    </lineage>
</organism>
<dbReference type="InterPro" id="IPR014729">
    <property type="entry name" value="Rossmann-like_a/b/a_fold"/>
</dbReference>
<evidence type="ECO:0000256" key="1">
    <source>
        <dbReference type="ARBA" id="ARBA00012392"/>
    </source>
</evidence>
<dbReference type="SUPFAM" id="SSF52540">
    <property type="entry name" value="P-loop containing nucleoside triphosphate hydrolases"/>
    <property type="match status" value="1"/>
</dbReference>
<dbReference type="GO" id="GO:0015937">
    <property type="term" value="P:coenzyme A biosynthetic process"/>
    <property type="evidence" value="ECO:0007669"/>
    <property type="project" value="UniProtKB-KW"/>
</dbReference>
<dbReference type="EC" id="2.7.7.3" evidence="1"/>